<dbReference type="Proteomes" id="UP001254813">
    <property type="component" value="Unassembled WGS sequence"/>
</dbReference>
<gene>
    <name evidence="2" type="ORF">NDI79_23140</name>
</gene>
<keyword evidence="3" id="KW-1185">Reference proteome</keyword>
<name>A0ABU2G8D4_9EURY</name>
<keyword evidence="1" id="KW-1133">Transmembrane helix</keyword>
<dbReference type="RefSeq" id="WP_310931008.1">
    <property type="nucleotide sequence ID" value="NZ_JAMQOQ010000011.1"/>
</dbReference>
<sequence>MLTTGIGGAVAGLSILAYFDIIRPVQVLQAAGYATLLFVMDYALIRDLAFGLRFIAPDLFGFLSLSTIVSGVTAIGALSIAWRWHRSQR</sequence>
<evidence type="ECO:0000313" key="2">
    <source>
        <dbReference type="EMBL" id="MDS0297065.1"/>
    </source>
</evidence>
<protein>
    <submittedName>
        <fullName evidence="2">Uncharacterized protein</fullName>
    </submittedName>
</protein>
<comment type="caution">
    <text evidence="2">The sequence shown here is derived from an EMBL/GenBank/DDBJ whole genome shotgun (WGS) entry which is preliminary data.</text>
</comment>
<accession>A0ABU2G8D4</accession>
<evidence type="ECO:0000313" key="3">
    <source>
        <dbReference type="Proteomes" id="UP001254813"/>
    </source>
</evidence>
<feature type="transmembrane region" description="Helical" evidence="1">
    <location>
        <begin position="34"/>
        <end position="56"/>
    </location>
</feature>
<proteinExistence type="predicted"/>
<organism evidence="2 3">
    <name type="scientific">Halogeometricum luteum</name>
    <dbReference type="NCBI Taxonomy" id="2950537"/>
    <lineage>
        <taxon>Archaea</taxon>
        <taxon>Methanobacteriati</taxon>
        <taxon>Methanobacteriota</taxon>
        <taxon>Stenosarchaea group</taxon>
        <taxon>Halobacteria</taxon>
        <taxon>Halobacteriales</taxon>
        <taxon>Haloferacaceae</taxon>
        <taxon>Halogeometricum</taxon>
    </lineage>
</organism>
<evidence type="ECO:0000256" key="1">
    <source>
        <dbReference type="SAM" id="Phobius"/>
    </source>
</evidence>
<keyword evidence="1" id="KW-0472">Membrane</keyword>
<feature type="transmembrane region" description="Helical" evidence="1">
    <location>
        <begin position="6"/>
        <end position="22"/>
    </location>
</feature>
<reference evidence="2 3" key="1">
    <citation type="submission" date="2022-06" db="EMBL/GenBank/DDBJ databases">
        <title>Halogeometricum sp. a new haloarchaeum isolate from saline soil.</title>
        <authorList>
            <person name="Strakova D."/>
            <person name="Galisteo C."/>
            <person name="Sanchez-Porro C."/>
            <person name="Ventosa A."/>
        </authorList>
    </citation>
    <scope>NUCLEOTIDE SEQUENCE [LARGE SCALE GENOMIC DNA]</scope>
    <source>
        <strain evidence="3">S3BR25-2</strain>
    </source>
</reference>
<feature type="transmembrane region" description="Helical" evidence="1">
    <location>
        <begin position="62"/>
        <end position="82"/>
    </location>
</feature>
<dbReference type="EMBL" id="JAMQOQ010000011">
    <property type="protein sequence ID" value="MDS0297065.1"/>
    <property type="molecule type" value="Genomic_DNA"/>
</dbReference>
<keyword evidence="1" id="KW-0812">Transmembrane</keyword>